<dbReference type="InterPro" id="IPR003121">
    <property type="entry name" value="SWIB_MDM2_domain"/>
</dbReference>
<keyword evidence="4" id="KW-0238">DNA-binding</keyword>
<feature type="region of interest" description="Disordered" evidence="5">
    <location>
        <begin position="257"/>
        <end position="309"/>
    </location>
</feature>
<gene>
    <name evidence="9" type="primary">gb18338</name>
    <name evidence="9" type="ORF">PR202_gb18338</name>
</gene>
<dbReference type="Pfam" id="PF02201">
    <property type="entry name" value="SWIB"/>
    <property type="match status" value="1"/>
</dbReference>
<dbReference type="InterPro" id="IPR036128">
    <property type="entry name" value="Plus3-like_sf"/>
</dbReference>
<feature type="compositionally biased region" description="Acidic residues" evidence="5">
    <location>
        <begin position="265"/>
        <end position="280"/>
    </location>
</feature>
<dbReference type="GO" id="GO:0003677">
    <property type="term" value="F:DNA binding"/>
    <property type="evidence" value="ECO:0007669"/>
    <property type="project" value="UniProtKB-KW"/>
</dbReference>
<proteinExistence type="predicted"/>
<dbReference type="PANTHER" id="PTHR46695:SF20">
    <property type="entry name" value="ZINC FINGER CCCH DOMAIN-CONTAINING PROTEIN 19"/>
    <property type="match status" value="1"/>
</dbReference>
<dbReference type="InterPro" id="IPR004343">
    <property type="entry name" value="Plus-3_dom"/>
</dbReference>
<feature type="compositionally biased region" description="Basic residues" evidence="5">
    <location>
        <begin position="286"/>
        <end position="302"/>
    </location>
</feature>
<evidence type="ECO:0000313" key="10">
    <source>
        <dbReference type="Proteomes" id="UP001054889"/>
    </source>
</evidence>
<keyword evidence="10" id="KW-1185">Reference proteome</keyword>
<dbReference type="PANTHER" id="PTHR46695">
    <property type="entry name" value="ZINC FINGER CCCH DOMAIN-CONTAINING PROTEIN 44-RELATED"/>
    <property type="match status" value="1"/>
</dbReference>
<dbReference type="SMART" id="SM00151">
    <property type="entry name" value="SWIB"/>
    <property type="match status" value="1"/>
</dbReference>
<dbReference type="Proteomes" id="UP001054889">
    <property type="component" value="Unassembled WGS sequence"/>
</dbReference>
<sequence>MDDSQFLGSIMGDSARQPPPDPPAAHPVAARRRGGGRLRRGTGRRWFRRPPRGRRTTTRSSASSASTGATSSCAIGGAYTFLPLPIRALPSCLLLRGPIDARIPYWMFLTWDSCGCFSSVSCCRGCPKVYHPACIKRDESFFNSRTKWNCGWHICSSCEKAVHYMCYTCTYSLCKVCIKQGKFFSVRGTKGFCDTCFGTILLIESKDEAATKVKVDFDDIHSWEYLFKLYWLDLKGKLSLTLEELTSAKSRWTVPNTATRKEKEESSDDLYDINNDDDAGSDCSSRKRRRNSSRKKGRKRQKLNPSCSIAANKSEPAIRDVGSLATKVATEGVSLPVDTKWASPELLEFVGHMRNGDQSFVSQFDVQTDLLEYIKKNNLRDPQRKSQIICDARLHRLFRKTRVAHFEMLKLLEMHFLVNETKVNDNSQAAIDLNSAQVDTSGYSDMPTKLSPDKRRRIHRKMEREPQVNPEAYAAVDMHNINLIYMRRSLMEDLVGDAAFLEKIYGAFVRIKISGVGQKQDMYRLVKVVGKLFLIYVLYLTFNCALILISFTGTHKVLEKYSIGRKATNIALEILNLDKKEIITMDTISNQDFTEVESSLCLMLCFSFRFHNDYNVLESCATRTRG</sequence>
<organism evidence="9 10">
    <name type="scientific">Eleusine coracana subsp. coracana</name>
    <dbReference type="NCBI Taxonomy" id="191504"/>
    <lineage>
        <taxon>Eukaryota</taxon>
        <taxon>Viridiplantae</taxon>
        <taxon>Streptophyta</taxon>
        <taxon>Embryophyta</taxon>
        <taxon>Tracheophyta</taxon>
        <taxon>Spermatophyta</taxon>
        <taxon>Magnoliopsida</taxon>
        <taxon>Liliopsida</taxon>
        <taxon>Poales</taxon>
        <taxon>Poaceae</taxon>
        <taxon>PACMAD clade</taxon>
        <taxon>Chloridoideae</taxon>
        <taxon>Cynodonteae</taxon>
        <taxon>Eleusininae</taxon>
        <taxon>Eleusine</taxon>
    </lineage>
</organism>
<evidence type="ECO:0000256" key="4">
    <source>
        <dbReference type="ARBA" id="ARBA00023125"/>
    </source>
</evidence>
<feature type="domain" description="DM2" evidence="8">
    <location>
        <begin position="335"/>
        <end position="418"/>
    </location>
</feature>
<dbReference type="CDD" id="cd10567">
    <property type="entry name" value="SWIB-MDM2_like"/>
    <property type="match status" value="1"/>
</dbReference>
<keyword evidence="6" id="KW-1133">Transmembrane helix</keyword>
<dbReference type="InterPro" id="IPR013083">
    <property type="entry name" value="Znf_RING/FYVE/PHD"/>
</dbReference>
<dbReference type="AlphaFoldDB" id="A0AAV5F4M7"/>
<dbReference type="InterPro" id="IPR036885">
    <property type="entry name" value="SWIB_MDM2_dom_sf"/>
</dbReference>
<evidence type="ECO:0000313" key="9">
    <source>
        <dbReference type="EMBL" id="GJN30062.1"/>
    </source>
</evidence>
<dbReference type="EMBL" id="BQKI01000082">
    <property type="protein sequence ID" value="GJN30062.1"/>
    <property type="molecule type" value="Genomic_DNA"/>
</dbReference>
<reference evidence="9" key="1">
    <citation type="journal article" date="2018" name="DNA Res.">
        <title>Multiple hybrid de novo genome assembly of finger millet, an orphan allotetraploid crop.</title>
        <authorList>
            <person name="Hatakeyama M."/>
            <person name="Aluri S."/>
            <person name="Balachadran M.T."/>
            <person name="Sivarajan S.R."/>
            <person name="Patrignani A."/>
            <person name="Gruter S."/>
            <person name="Poveda L."/>
            <person name="Shimizu-Inatsugi R."/>
            <person name="Baeten J."/>
            <person name="Francoijs K.J."/>
            <person name="Nataraja K.N."/>
            <person name="Reddy Y.A.N."/>
            <person name="Phadnis S."/>
            <person name="Ravikumar R.L."/>
            <person name="Schlapbach R."/>
            <person name="Sreeman S.M."/>
            <person name="Shimizu K.K."/>
        </authorList>
    </citation>
    <scope>NUCLEOTIDE SEQUENCE</scope>
</reference>
<evidence type="ECO:0000256" key="6">
    <source>
        <dbReference type="SAM" id="Phobius"/>
    </source>
</evidence>
<evidence type="ECO:0000256" key="3">
    <source>
        <dbReference type="ARBA" id="ARBA00022833"/>
    </source>
</evidence>
<dbReference type="SUPFAM" id="SSF47592">
    <property type="entry name" value="SWIB/MDM2 domain"/>
    <property type="match status" value="1"/>
</dbReference>
<dbReference type="Gene3D" id="1.10.245.10">
    <property type="entry name" value="SWIB/MDM2 domain"/>
    <property type="match status" value="1"/>
</dbReference>
<reference evidence="9" key="2">
    <citation type="submission" date="2021-12" db="EMBL/GenBank/DDBJ databases">
        <title>Resequencing data analysis of finger millet.</title>
        <authorList>
            <person name="Hatakeyama M."/>
            <person name="Aluri S."/>
            <person name="Balachadran M.T."/>
            <person name="Sivarajan S.R."/>
            <person name="Poveda L."/>
            <person name="Shimizu-Inatsugi R."/>
            <person name="Schlapbach R."/>
            <person name="Sreeman S.M."/>
            <person name="Shimizu K.K."/>
        </authorList>
    </citation>
    <scope>NUCLEOTIDE SEQUENCE</scope>
</reference>
<protein>
    <submittedName>
        <fullName evidence="9">Uncharacterized protein</fullName>
    </submittedName>
</protein>
<feature type="domain" description="Plus3" evidence="7">
    <location>
        <begin position="475"/>
        <end position="626"/>
    </location>
</feature>
<keyword evidence="3" id="KW-0862">Zinc</keyword>
<evidence type="ECO:0000259" key="8">
    <source>
        <dbReference type="PROSITE" id="PS51925"/>
    </source>
</evidence>
<comment type="caution">
    <text evidence="9">The sequence shown here is derived from an EMBL/GenBank/DDBJ whole genome shotgun (WGS) entry which is preliminary data.</text>
</comment>
<dbReference type="Gene3D" id="3.90.70.200">
    <property type="entry name" value="Plus-3 domain"/>
    <property type="match status" value="1"/>
</dbReference>
<dbReference type="GO" id="GO:0008270">
    <property type="term" value="F:zinc ion binding"/>
    <property type="evidence" value="ECO:0007669"/>
    <property type="project" value="UniProtKB-KW"/>
</dbReference>
<dbReference type="FunFam" id="3.30.40.10:FF:000303">
    <property type="entry name" value="Zinc finger CCCH domain-containing protein 19"/>
    <property type="match status" value="1"/>
</dbReference>
<dbReference type="SUPFAM" id="SSF159042">
    <property type="entry name" value="Plus3-like"/>
    <property type="match status" value="1"/>
</dbReference>
<feature type="compositionally biased region" description="Low complexity" evidence="5">
    <location>
        <begin position="58"/>
        <end position="70"/>
    </location>
</feature>
<dbReference type="Pfam" id="PF03126">
    <property type="entry name" value="Plus-3"/>
    <property type="match status" value="1"/>
</dbReference>
<keyword evidence="6" id="KW-0472">Membrane</keyword>
<dbReference type="InterPro" id="IPR019835">
    <property type="entry name" value="SWIB_domain"/>
</dbReference>
<accession>A0AAV5F4M7</accession>
<evidence type="ECO:0000256" key="2">
    <source>
        <dbReference type="ARBA" id="ARBA00022771"/>
    </source>
</evidence>
<keyword evidence="2" id="KW-0863">Zinc-finger</keyword>
<evidence type="ECO:0000256" key="1">
    <source>
        <dbReference type="ARBA" id="ARBA00022723"/>
    </source>
</evidence>
<evidence type="ECO:0000256" key="5">
    <source>
        <dbReference type="SAM" id="MobiDB-lite"/>
    </source>
</evidence>
<dbReference type="PROSITE" id="PS51360">
    <property type="entry name" value="PLUS3"/>
    <property type="match status" value="1"/>
</dbReference>
<feature type="compositionally biased region" description="Basic residues" evidence="5">
    <location>
        <begin position="29"/>
        <end position="57"/>
    </location>
</feature>
<keyword evidence="1" id="KW-0479">Metal-binding</keyword>
<feature type="transmembrane region" description="Helical" evidence="6">
    <location>
        <begin position="532"/>
        <end position="551"/>
    </location>
</feature>
<dbReference type="PROSITE" id="PS51925">
    <property type="entry name" value="SWIB_MDM2"/>
    <property type="match status" value="1"/>
</dbReference>
<feature type="region of interest" description="Disordered" evidence="5">
    <location>
        <begin position="1"/>
        <end position="70"/>
    </location>
</feature>
<name>A0AAV5F4M7_ELECO</name>
<dbReference type="Gene3D" id="3.30.40.10">
    <property type="entry name" value="Zinc/RING finger domain, C3HC4 (zinc finger)"/>
    <property type="match status" value="1"/>
</dbReference>
<keyword evidence="6" id="KW-0812">Transmembrane</keyword>
<dbReference type="SMART" id="SM00719">
    <property type="entry name" value="Plus3"/>
    <property type="match status" value="1"/>
</dbReference>
<evidence type="ECO:0000259" key="7">
    <source>
        <dbReference type="PROSITE" id="PS51360"/>
    </source>
</evidence>